<keyword evidence="2" id="KW-0732">Signal</keyword>
<feature type="signal peptide" evidence="2">
    <location>
        <begin position="1"/>
        <end position="21"/>
    </location>
</feature>
<dbReference type="Proteomes" id="UP000196877">
    <property type="component" value="Chromosome"/>
</dbReference>
<dbReference type="RefSeq" id="WP_006637303.1">
    <property type="nucleotide sequence ID" value="NZ_BORD01000007.1"/>
</dbReference>
<feature type="chain" id="PRO_5046220958" evidence="2">
    <location>
        <begin position="22"/>
        <end position="194"/>
    </location>
</feature>
<evidence type="ECO:0000313" key="4">
    <source>
        <dbReference type="Proteomes" id="UP000196877"/>
    </source>
</evidence>
<evidence type="ECO:0000313" key="3">
    <source>
        <dbReference type="EMBL" id="ASB87418.1"/>
    </source>
</evidence>
<sequence>MKKKTLLLMLAVLFMFTAVWADNAEAVSGTSSSGGRSANTSGKSSAGSRAASVHKNARSYIKNAANKSNSAKNFTKNRVSNSLQRTLPANALYKRSVKQTINQNPAGTSFFNYYFPYWMIFHSHGYTAEQKSMLQSIGVREKEIAKPKENRYWLIIEDQSGKQQAVLVSKKQYDSVNKGDRIKLRHKRLIKEKS</sequence>
<protein>
    <submittedName>
        <fullName evidence="3">Uncharacterized protein</fullName>
    </submittedName>
</protein>
<feature type="region of interest" description="Disordered" evidence="1">
    <location>
        <begin position="27"/>
        <end position="51"/>
    </location>
</feature>
<evidence type="ECO:0000256" key="1">
    <source>
        <dbReference type="SAM" id="MobiDB-lite"/>
    </source>
</evidence>
<gene>
    <name evidence="3" type="ORF">S101395_00864</name>
</gene>
<feature type="compositionally biased region" description="Low complexity" evidence="1">
    <location>
        <begin position="41"/>
        <end position="51"/>
    </location>
</feature>
<organism evidence="3 4">
    <name type="scientific">Bacillus sonorensis</name>
    <dbReference type="NCBI Taxonomy" id="119858"/>
    <lineage>
        <taxon>Bacteria</taxon>
        <taxon>Bacillati</taxon>
        <taxon>Bacillota</taxon>
        <taxon>Bacilli</taxon>
        <taxon>Bacillales</taxon>
        <taxon>Bacillaceae</taxon>
        <taxon>Bacillus</taxon>
    </lineage>
</organism>
<dbReference type="EMBL" id="CP021920">
    <property type="protein sequence ID" value="ASB87418.1"/>
    <property type="molecule type" value="Genomic_DNA"/>
</dbReference>
<accession>A0ABM6LE70</accession>
<reference evidence="3 4" key="1">
    <citation type="submission" date="2017-06" db="EMBL/GenBank/DDBJ databases">
        <title>Genome sequence of Bacillus sonorensis strain SRCM101395.</title>
        <authorList>
            <person name="Cho S.H."/>
        </authorList>
    </citation>
    <scope>NUCLEOTIDE SEQUENCE [LARGE SCALE GENOMIC DNA]</scope>
    <source>
        <strain evidence="3 4">SRCM101395</strain>
    </source>
</reference>
<feature type="compositionally biased region" description="Polar residues" evidence="1">
    <location>
        <begin position="28"/>
        <end position="40"/>
    </location>
</feature>
<keyword evidence="4" id="KW-1185">Reference proteome</keyword>
<name>A0ABM6LE70_9BACI</name>
<evidence type="ECO:0000256" key="2">
    <source>
        <dbReference type="SAM" id="SignalP"/>
    </source>
</evidence>
<proteinExistence type="predicted"/>